<evidence type="ECO:0000313" key="15">
    <source>
        <dbReference type="EMBL" id="HGY38801.1"/>
    </source>
</evidence>
<comment type="function">
    <text evidence="12">Catalyzes the oxidation of 5,10-methylenetetrahydrofolate to 5,10-methenyltetrahydrofolate and then the hydrolysis of 5,10-methenyltetrahydrofolate to 10-formyltetrahydrofolate.</text>
</comment>
<evidence type="ECO:0000256" key="8">
    <source>
        <dbReference type="ARBA" id="ARBA00023102"/>
    </source>
</evidence>
<feature type="domain" description="Tetrahydrofolate dehydrogenase/cyclohydrolase catalytic" evidence="13">
    <location>
        <begin position="7"/>
        <end position="121"/>
    </location>
</feature>
<evidence type="ECO:0000259" key="13">
    <source>
        <dbReference type="Pfam" id="PF00763"/>
    </source>
</evidence>
<dbReference type="Gene3D" id="3.40.50.10860">
    <property type="entry name" value="Leucine Dehydrogenase, chain A, domain 1"/>
    <property type="match status" value="1"/>
</dbReference>
<dbReference type="GO" id="GO:0006164">
    <property type="term" value="P:purine nucleotide biosynthetic process"/>
    <property type="evidence" value="ECO:0007669"/>
    <property type="project" value="UniProtKB-KW"/>
</dbReference>
<feature type="binding site" evidence="12">
    <location>
        <begin position="166"/>
        <end position="168"/>
    </location>
    <ligand>
        <name>NADP(+)</name>
        <dbReference type="ChEBI" id="CHEBI:58349"/>
    </ligand>
</feature>
<feature type="binding site" evidence="12">
    <location>
        <position position="236"/>
    </location>
    <ligand>
        <name>NADP(+)</name>
        <dbReference type="ChEBI" id="CHEBI:58349"/>
    </ligand>
</feature>
<dbReference type="InterPro" id="IPR020630">
    <property type="entry name" value="THF_DH/CycHdrlase_cat_dom"/>
</dbReference>
<dbReference type="PANTHER" id="PTHR48099">
    <property type="entry name" value="C-1-TETRAHYDROFOLATE SYNTHASE, CYTOPLASMIC-RELATED"/>
    <property type="match status" value="1"/>
</dbReference>
<dbReference type="NCBIfam" id="NF008058">
    <property type="entry name" value="PRK10792.1"/>
    <property type="match status" value="1"/>
</dbReference>
<dbReference type="GO" id="GO:0035999">
    <property type="term" value="P:tetrahydrofolate interconversion"/>
    <property type="evidence" value="ECO:0007669"/>
    <property type="project" value="UniProtKB-UniRule"/>
</dbReference>
<keyword evidence="3 12" id="KW-0028">Amino-acid biosynthesis</keyword>
<dbReference type="EMBL" id="DTIY01000020">
    <property type="protein sequence ID" value="HGY38801.1"/>
    <property type="molecule type" value="Genomic_DNA"/>
</dbReference>
<comment type="pathway">
    <text evidence="1 12">One-carbon metabolism; tetrahydrofolate interconversion.</text>
</comment>
<comment type="similarity">
    <text evidence="12">Belongs to the tetrahydrofolate dehydrogenase/cyclohydrolase family.</text>
</comment>
<evidence type="ECO:0000256" key="11">
    <source>
        <dbReference type="ARBA" id="ARBA00036357"/>
    </source>
</evidence>
<dbReference type="FunFam" id="3.40.50.720:FF:000094">
    <property type="entry name" value="Bifunctional protein FolD"/>
    <property type="match status" value="1"/>
</dbReference>
<dbReference type="GO" id="GO:0009086">
    <property type="term" value="P:methionine biosynthetic process"/>
    <property type="evidence" value="ECO:0007669"/>
    <property type="project" value="UniProtKB-KW"/>
</dbReference>
<dbReference type="GO" id="GO:0004488">
    <property type="term" value="F:methylenetetrahydrofolate dehydrogenase (NADP+) activity"/>
    <property type="evidence" value="ECO:0007669"/>
    <property type="project" value="UniProtKB-UniRule"/>
</dbReference>
<evidence type="ECO:0000256" key="2">
    <source>
        <dbReference type="ARBA" id="ARBA00022563"/>
    </source>
</evidence>
<keyword evidence="10 12" id="KW-0511">Multifunctional enzyme</keyword>
<dbReference type="InterPro" id="IPR036291">
    <property type="entry name" value="NAD(P)-bd_dom_sf"/>
</dbReference>
<keyword evidence="5 12" id="KW-0378">Hydrolase</keyword>
<keyword evidence="9 12" id="KW-0486">Methionine biosynthesis</keyword>
<dbReference type="Pfam" id="PF02882">
    <property type="entry name" value="THF_DHG_CYH_C"/>
    <property type="match status" value="1"/>
</dbReference>
<evidence type="ECO:0000256" key="9">
    <source>
        <dbReference type="ARBA" id="ARBA00023167"/>
    </source>
</evidence>
<evidence type="ECO:0000256" key="6">
    <source>
        <dbReference type="ARBA" id="ARBA00022857"/>
    </source>
</evidence>
<evidence type="ECO:0000256" key="3">
    <source>
        <dbReference type="ARBA" id="ARBA00022605"/>
    </source>
</evidence>
<accession>A0A7V4TFC6</accession>
<dbReference type="UniPathway" id="UPA00193"/>
<dbReference type="InterPro" id="IPR020631">
    <property type="entry name" value="THF_DH/CycHdrlase_NAD-bd_dom"/>
</dbReference>
<dbReference type="EC" id="1.5.1.5" evidence="12"/>
<sequence>MTFPQLIDGKAIAAQIYEELRPRVASLVAQGFQPGLAVILVGENPASQVYVRNKERACEKLGIRSFRYHLPEKTDLGELLSLIDTLNACAEVHGILVQLPLPPHIEERNVLYRISPEKDVDGFHPYNLGRLMVGDPVFLPCTPWGIQELLRRSGIEVEGKHVVIVGRSNIVGKPLAMMFVQKAKGANATVSICHTRTPDLAEHTKRADILVAACGSPRVITGNMVKEGAVVIDVGINRVGEKLVGDVDFDSVVGKVSYITPVPGGVGPMTVAMLMANTVKAAERFFARAGERKQ</sequence>
<dbReference type="PROSITE" id="PS00767">
    <property type="entry name" value="THF_DHG_CYH_2"/>
    <property type="match status" value="1"/>
</dbReference>
<comment type="caution">
    <text evidence="15">The sequence shown here is derived from an EMBL/GenBank/DDBJ whole genome shotgun (WGS) entry which is preliminary data.</text>
</comment>
<evidence type="ECO:0000256" key="12">
    <source>
        <dbReference type="HAMAP-Rule" id="MF_01576"/>
    </source>
</evidence>
<comment type="catalytic activity">
    <reaction evidence="11 12">
        <text>(6R)-5,10-methenyltetrahydrofolate + H2O = (6R)-10-formyltetrahydrofolate + H(+)</text>
        <dbReference type="Rhea" id="RHEA:23700"/>
        <dbReference type="ChEBI" id="CHEBI:15377"/>
        <dbReference type="ChEBI" id="CHEBI:15378"/>
        <dbReference type="ChEBI" id="CHEBI:57455"/>
        <dbReference type="ChEBI" id="CHEBI:195366"/>
        <dbReference type="EC" id="3.5.4.9"/>
    </reaction>
</comment>
<evidence type="ECO:0000256" key="10">
    <source>
        <dbReference type="ARBA" id="ARBA00023268"/>
    </source>
</evidence>
<keyword evidence="4 12" id="KW-0658">Purine biosynthesis</keyword>
<dbReference type="HAMAP" id="MF_01576">
    <property type="entry name" value="THF_DHG_CYH"/>
    <property type="match status" value="1"/>
</dbReference>
<dbReference type="InterPro" id="IPR020867">
    <property type="entry name" value="THF_DH/CycHdrlase_CS"/>
</dbReference>
<dbReference type="GO" id="GO:0005829">
    <property type="term" value="C:cytosol"/>
    <property type="evidence" value="ECO:0007669"/>
    <property type="project" value="TreeGrafter"/>
</dbReference>
<comment type="caution">
    <text evidence="12">Lacks conserved residue(s) required for the propagation of feature annotation.</text>
</comment>
<dbReference type="CDD" id="cd01080">
    <property type="entry name" value="NAD_bind_m-THF_DH_Cyclohyd"/>
    <property type="match status" value="1"/>
</dbReference>
<dbReference type="PRINTS" id="PR00085">
    <property type="entry name" value="THFDHDRGNASE"/>
</dbReference>
<dbReference type="FunFam" id="3.40.50.10860:FF:000001">
    <property type="entry name" value="Bifunctional protein FolD"/>
    <property type="match status" value="1"/>
</dbReference>
<comment type="catalytic activity">
    <reaction evidence="12">
        <text>(6R)-5,10-methylene-5,6,7,8-tetrahydrofolate + NADP(+) = (6R)-5,10-methenyltetrahydrofolate + NADPH</text>
        <dbReference type="Rhea" id="RHEA:22812"/>
        <dbReference type="ChEBI" id="CHEBI:15636"/>
        <dbReference type="ChEBI" id="CHEBI:57455"/>
        <dbReference type="ChEBI" id="CHEBI:57783"/>
        <dbReference type="ChEBI" id="CHEBI:58349"/>
        <dbReference type="EC" id="1.5.1.5"/>
    </reaction>
</comment>
<name>A0A7V4TFC6_9BACT</name>
<dbReference type="PANTHER" id="PTHR48099:SF5">
    <property type="entry name" value="C-1-TETRAHYDROFOLATE SYNTHASE, CYTOPLASMIC"/>
    <property type="match status" value="1"/>
</dbReference>
<dbReference type="RefSeq" id="WP_017872396.1">
    <property type="nucleotide sequence ID" value="NZ_CP187957.1"/>
</dbReference>
<dbReference type="InterPro" id="IPR000672">
    <property type="entry name" value="THF_DH/CycHdrlase"/>
</dbReference>
<proteinExistence type="inferred from homology"/>
<dbReference type="SUPFAM" id="SSF53223">
    <property type="entry name" value="Aminoacid dehydrogenase-like, N-terminal domain"/>
    <property type="match status" value="1"/>
</dbReference>
<evidence type="ECO:0000259" key="14">
    <source>
        <dbReference type="Pfam" id="PF02882"/>
    </source>
</evidence>
<dbReference type="Gene3D" id="3.40.50.720">
    <property type="entry name" value="NAD(P)-binding Rossmann-like Domain"/>
    <property type="match status" value="1"/>
</dbReference>
<dbReference type="Pfam" id="PF00763">
    <property type="entry name" value="THF_DHG_CYH"/>
    <property type="match status" value="1"/>
</dbReference>
<dbReference type="EC" id="3.5.4.9" evidence="12"/>
<keyword evidence="8 12" id="KW-0368">Histidine biosynthesis</keyword>
<dbReference type="GO" id="GO:0000105">
    <property type="term" value="P:L-histidine biosynthetic process"/>
    <property type="evidence" value="ECO:0007669"/>
    <property type="project" value="UniProtKB-KW"/>
</dbReference>
<evidence type="ECO:0000256" key="4">
    <source>
        <dbReference type="ARBA" id="ARBA00022755"/>
    </source>
</evidence>
<keyword evidence="2 12" id="KW-0554">One-carbon metabolism</keyword>
<dbReference type="SUPFAM" id="SSF51735">
    <property type="entry name" value="NAD(P)-binding Rossmann-fold domains"/>
    <property type="match status" value="1"/>
</dbReference>
<organism evidence="15">
    <name type="scientific">Candidatus Caldatribacterium saccharofermentans</name>
    <dbReference type="NCBI Taxonomy" id="1454753"/>
    <lineage>
        <taxon>Bacteria</taxon>
        <taxon>Pseudomonadati</taxon>
        <taxon>Atribacterota</taxon>
        <taxon>Atribacteria</taxon>
        <taxon>Atribacterales</taxon>
        <taxon>Candidatus Caldatribacteriaceae</taxon>
        <taxon>Candidatus Caldatribacterium</taxon>
    </lineage>
</organism>
<dbReference type="AlphaFoldDB" id="A0A7V4TFC6"/>
<evidence type="ECO:0000256" key="5">
    <source>
        <dbReference type="ARBA" id="ARBA00022801"/>
    </source>
</evidence>
<comment type="subunit">
    <text evidence="12">Homodimer.</text>
</comment>
<dbReference type="InterPro" id="IPR046346">
    <property type="entry name" value="Aminoacid_DH-like_N_sf"/>
</dbReference>
<keyword evidence="6 12" id="KW-0521">NADP</keyword>
<evidence type="ECO:0000256" key="7">
    <source>
        <dbReference type="ARBA" id="ARBA00023002"/>
    </source>
</evidence>
<protein>
    <recommendedName>
        <fullName evidence="12">Bifunctional protein FolD</fullName>
    </recommendedName>
    <domain>
        <recommendedName>
            <fullName evidence="12">Methylenetetrahydrofolate dehydrogenase</fullName>
            <ecNumber evidence="12">1.5.1.5</ecNumber>
        </recommendedName>
    </domain>
    <domain>
        <recommendedName>
            <fullName evidence="12">Methenyltetrahydrofolate cyclohydrolase</fullName>
            <ecNumber evidence="12">3.5.4.9</ecNumber>
        </recommendedName>
    </domain>
</protein>
<gene>
    <name evidence="12 15" type="primary">folD</name>
    <name evidence="15" type="ORF">ENW11_03185</name>
</gene>
<dbReference type="NCBIfam" id="NF010783">
    <property type="entry name" value="PRK14186.1"/>
    <property type="match status" value="1"/>
</dbReference>
<keyword evidence="7 12" id="KW-0560">Oxidoreductase</keyword>
<evidence type="ECO:0000256" key="1">
    <source>
        <dbReference type="ARBA" id="ARBA00004777"/>
    </source>
</evidence>
<dbReference type="GO" id="GO:0004477">
    <property type="term" value="F:methenyltetrahydrofolate cyclohydrolase activity"/>
    <property type="evidence" value="ECO:0007669"/>
    <property type="project" value="UniProtKB-UniRule"/>
</dbReference>
<feature type="domain" description="Tetrahydrofolate dehydrogenase/cyclohydrolase NAD(P)-binding" evidence="14">
    <location>
        <begin position="140"/>
        <end position="284"/>
    </location>
</feature>
<reference evidence="15" key="1">
    <citation type="journal article" date="2020" name="mSystems">
        <title>Genome- and Community-Level Interaction Insights into Carbon Utilization and Element Cycling Functions of Hydrothermarchaeota in Hydrothermal Sediment.</title>
        <authorList>
            <person name="Zhou Z."/>
            <person name="Liu Y."/>
            <person name="Xu W."/>
            <person name="Pan J."/>
            <person name="Luo Z.H."/>
            <person name="Li M."/>
        </authorList>
    </citation>
    <scope>NUCLEOTIDE SEQUENCE [LARGE SCALE GENOMIC DNA]</scope>
    <source>
        <strain evidence="15">SpSt-82</strain>
    </source>
</reference>